<dbReference type="Proteomes" id="UP001151760">
    <property type="component" value="Unassembled WGS sequence"/>
</dbReference>
<proteinExistence type="predicted"/>
<evidence type="ECO:0000259" key="7">
    <source>
        <dbReference type="Pfam" id="PF00078"/>
    </source>
</evidence>
<evidence type="ECO:0000256" key="4">
    <source>
        <dbReference type="ARBA" id="ARBA00022759"/>
    </source>
</evidence>
<evidence type="ECO:0000259" key="8">
    <source>
        <dbReference type="Pfam" id="PF17917"/>
    </source>
</evidence>
<keyword evidence="6 9" id="KW-0695">RNA-directed DNA polymerase</keyword>
<evidence type="ECO:0000256" key="3">
    <source>
        <dbReference type="ARBA" id="ARBA00022722"/>
    </source>
</evidence>
<organism evidence="9 10">
    <name type="scientific">Tanacetum coccineum</name>
    <dbReference type="NCBI Taxonomy" id="301880"/>
    <lineage>
        <taxon>Eukaryota</taxon>
        <taxon>Viridiplantae</taxon>
        <taxon>Streptophyta</taxon>
        <taxon>Embryophyta</taxon>
        <taxon>Tracheophyta</taxon>
        <taxon>Spermatophyta</taxon>
        <taxon>Magnoliopsida</taxon>
        <taxon>eudicotyledons</taxon>
        <taxon>Gunneridae</taxon>
        <taxon>Pentapetalae</taxon>
        <taxon>asterids</taxon>
        <taxon>campanulids</taxon>
        <taxon>Asterales</taxon>
        <taxon>Asteraceae</taxon>
        <taxon>Asteroideae</taxon>
        <taxon>Anthemideae</taxon>
        <taxon>Anthemidinae</taxon>
        <taxon>Tanacetum</taxon>
    </lineage>
</organism>
<keyword evidence="10" id="KW-1185">Reference proteome</keyword>
<sequence>MGIIVSMIYRAIKFYTPRGIGTIFSTYEPDKIGEGQKKLKEAPPTVMKGVLSYMDTEEKIVVNEKYPEQTVIIGKQLPTNFKKKLQDLLRSNANVFAWTHADMTRIPRAIKVGGKPFNTKHKLNEYKLIKPVKQKKRRLGLDSNEATCKQVEELMKAGILRRVKNHLWIANRVMVKKSNGGYHKIEMVEEDKARHLSSDQIGQNLEAYVDDMVIKSTSEEDMLKDIQETFDRFRSVNMKLNPKKCSFGVEEGPFLGPLITKKGIRVNPSKVKAGVEKSLPFFKAREVLVMYLAASTESISVVLLAEREERQVPIYFVSRVLQRVELNYPGLEKLILALVHAARRLQRYFQAHPIRVLTNAPIKKTLTSLEKSGRIAKWTIELGEHDIEFKGHDSIKK</sequence>
<accession>A0ABQ5CCF3</accession>
<name>A0ABQ5CCF3_9ASTR</name>
<reference evidence="9" key="2">
    <citation type="submission" date="2022-01" db="EMBL/GenBank/DDBJ databases">
        <authorList>
            <person name="Yamashiro T."/>
            <person name="Shiraishi A."/>
            <person name="Satake H."/>
            <person name="Nakayama K."/>
        </authorList>
    </citation>
    <scope>NUCLEOTIDE SEQUENCE</scope>
</reference>
<dbReference type="Gene3D" id="3.30.70.270">
    <property type="match status" value="1"/>
</dbReference>
<gene>
    <name evidence="9" type="ORF">Tco_0894154</name>
</gene>
<reference evidence="9" key="1">
    <citation type="journal article" date="2022" name="Int. J. Mol. Sci.">
        <title>Draft Genome of Tanacetum Coccineum: Genomic Comparison of Closely Related Tanacetum-Family Plants.</title>
        <authorList>
            <person name="Yamashiro T."/>
            <person name="Shiraishi A."/>
            <person name="Nakayama K."/>
            <person name="Satake H."/>
        </authorList>
    </citation>
    <scope>NUCLEOTIDE SEQUENCE</scope>
</reference>
<dbReference type="SUPFAM" id="SSF56672">
    <property type="entry name" value="DNA/RNA polymerases"/>
    <property type="match status" value="1"/>
</dbReference>
<dbReference type="InterPro" id="IPR043128">
    <property type="entry name" value="Rev_trsase/Diguanyl_cyclase"/>
</dbReference>
<evidence type="ECO:0000256" key="1">
    <source>
        <dbReference type="ARBA" id="ARBA00022679"/>
    </source>
</evidence>
<evidence type="ECO:0000256" key="2">
    <source>
        <dbReference type="ARBA" id="ARBA00022695"/>
    </source>
</evidence>
<dbReference type="Gene3D" id="3.10.10.10">
    <property type="entry name" value="HIV Type 1 Reverse Transcriptase, subunit A, domain 1"/>
    <property type="match status" value="1"/>
</dbReference>
<dbReference type="InterPro" id="IPR041373">
    <property type="entry name" value="RT_RNaseH"/>
</dbReference>
<evidence type="ECO:0000313" key="9">
    <source>
        <dbReference type="EMBL" id="GJT24217.1"/>
    </source>
</evidence>
<dbReference type="InterPro" id="IPR043502">
    <property type="entry name" value="DNA/RNA_pol_sf"/>
</dbReference>
<evidence type="ECO:0000256" key="6">
    <source>
        <dbReference type="ARBA" id="ARBA00022918"/>
    </source>
</evidence>
<dbReference type="Pfam" id="PF17917">
    <property type="entry name" value="RT_RNaseH"/>
    <property type="match status" value="1"/>
</dbReference>
<evidence type="ECO:0000313" key="10">
    <source>
        <dbReference type="Proteomes" id="UP001151760"/>
    </source>
</evidence>
<feature type="domain" description="Reverse transcriptase" evidence="7">
    <location>
        <begin position="200"/>
        <end position="256"/>
    </location>
</feature>
<keyword evidence="2" id="KW-0548">Nucleotidyltransferase</keyword>
<dbReference type="PANTHER" id="PTHR48475">
    <property type="entry name" value="RIBONUCLEASE H"/>
    <property type="match status" value="1"/>
</dbReference>
<keyword evidence="4" id="KW-0255">Endonuclease</keyword>
<dbReference type="InterPro" id="IPR000477">
    <property type="entry name" value="RT_dom"/>
</dbReference>
<keyword evidence="1" id="KW-0808">Transferase</keyword>
<comment type="caution">
    <text evidence="9">The sequence shown here is derived from an EMBL/GenBank/DDBJ whole genome shotgun (WGS) entry which is preliminary data.</text>
</comment>
<feature type="domain" description="Reverse transcriptase RNase H-like" evidence="8">
    <location>
        <begin position="288"/>
        <end position="383"/>
    </location>
</feature>
<keyword evidence="3" id="KW-0540">Nuclease</keyword>
<dbReference type="Pfam" id="PF00078">
    <property type="entry name" value="RVT_1"/>
    <property type="match status" value="1"/>
</dbReference>
<dbReference type="GO" id="GO:0003964">
    <property type="term" value="F:RNA-directed DNA polymerase activity"/>
    <property type="evidence" value="ECO:0007669"/>
    <property type="project" value="UniProtKB-KW"/>
</dbReference>
<dbReference type="PANTHER" id="PTHR48475:SF2">
    <property type="entry name" value="RIBONUCLEASE H"/>
    <property type="match status" value="1"/>
</dbReference>
<protein>
    <submittedName>
        <fullName evidence="9">Reverse transcriptase domain-containing protein</fullName>
    </submittedName>
</protein>
<evidence type="ECO:0000256" key="5">
    <source>
        <dbReference type="ARBA" id="ARBA00022801"/>
    </source>
</evidence>
<dbReference type="EMBL" id="BQNB010014118">
    <property type="protein sequence ID" value="GJT24217.1"/>
    <property type="molecule type" value="Genomic_DNA"/>
</dbReference>
<keyword evidence="5" id="KW-0378">Hydrolase</keyword>